<gene>
    <name evidence="2" type="ORF">ETSY2_38425</name>
</gene>
<reference evidence="2 3" key="1">
    <citation type="journal article" date="2014" name="Nature">
        <title>An environmental bacterial taxon with a large and distinct metabolic repertoire.</title>
        <authorList>
            <person name="Wilson M.C."/>
            <person name="Mori T."/>
            <person name="Ruckert C."/>
            <person name="Uria A.R."/>
            <person name="Helf M.J."/>
            <person name="Takada K."/>
            <person name="Gernert C."/>
            <person name="Steffens U.A."/>
            <person name="Heycke N."/>
            <person name="Schmitt S."/>
            <person name="Rinke C."/>
            <person name="Helfrich E.J."/>
            <person name="Brachmann A.O."/>
            <person name="Gurgui C."/>
            <person name="Wakimoto T."/>
            <person name="Kracht M."/>
            <person name="Crusemann M."/>
            <person name="Hentschel U."/>
            <person name="Abe I."/>
            <person name="Matsunaga S."/>
            <person name="Kalinowski J."/>
            <person name="Takeyama H."/>
            <person name="Piel J."/>
        </authorList>
    </citation>
    <scope>NUCLEOTIDE SEQUENCE [LARGE SCALE GENOMIC DNA]</scope>
    <source>
        <strain evidence="3">TSY2</strain>
    </source>
</reference>
<dbReference type="Gene3D" id="3.40.190.10">
    <property type="entry name" value="Periplasmic binding protein-like II"/>
    <property type="match status" value="1"/>
</dbReference>
<dbReference type="InterPro" id="IPR007210">
    <property type="entry name" value="ABC_Gly_betaine_transp_sub-bd"/>
</dbReference>
<evidence type="ECO:0000313" key="2">
    <source>
        <dbReference type="EMBL" id="ETX00794.1"/>
    </source>
</evidence>
<dbReference type="GO" id="GO:0022857">
    <property type="term" value="F:transmembrane transporter activity"/>
    <property type="evidence" value="ECO:0007669"/>
    <property type="project" value="InterPro"/>
</dbReference>
<proteinExistence type="predicted"/>
<dbReference type="EMBL" id="AZHX01001690">
    <property type="protein sequence ID" value="ETX00794.1"/>
    <property type="molecule type" value="Genomic_DNA"/>
</dbReference>
<feature type="non-terminal residue" evidence="2">
    <location>
        <position position="202"/>
    </location>
</feature>
<feature type="domain" description="ABC-type glycine betaine transport system substrate-binding" evidence="1">
    <location>
        <begin position="18"/>
        <end position="162"/>
    </location>
</feature>
<protein>
    <recommendedName>
        <fullName evidence="1">ABC-type glycine betaine transport system substrate-binding domain-containing protein</fullName>
    </recommendedName>
</protein>
<dbReference type="HOGENOM" id="CLU_1362889_0_0_7"/>
<evidence type="ECO:0000313" key="3">
    <source>
        <dbReference type="Proteomes" id="UP000019140"/>
    </source>
</evidence>
<keyword evidence="3" id="KW-1185">Reference proteome</keyword>
<dbReference type="GO" id="GO:0043190">
    <property type="term" value="C:ATP-binding cassette (ABC) transporter complex"/>
    <property type="evidence" value="ECO:0007669"/>
    <property type="project" value="InterPro"/>
</dbReference>
<dbReference type="SUPFAM" id="SSF53850">
    <property type="entry name" value="Periplasmic binding protein-like II"/>
    <property type="match status" value="1"/>
</dbReference>
<dbReference type="Pfam" id="PF04069">
    <property type="entry name" value="OpuAC"/>
    <property type="match status" value="1"/>
</dbReference>
<organism evidence="2 3">
    <name type="scientific">Candidatus Entotheonella gemina</name>
    <dbReference type="NCBI Taxonomy" id="1429439"/>
    <lineage>
        <taxon>Bacteria</taxon>
        <taxon>Pseudomonadati</taxon>
        <taxon>Nitrospinota/Tectimicrobiota group</taxon>
        <taxon>Candidatus Tectimicrobiota</taxon>
        <taxon>Candidatus Entotheonellia</taxon>
        <taxon>Candidatus Entotheonellales</taxon>
        <taxon>Candidatus Entotheonellaceae</taxon>
        <taxon>Candidatus Entotheonella</taxon>
    </lineage>
</organism>
<accession>W4LRZ6</accession>
<comment type="caution">
    <text evidence="2">The sequence shown here is derived from an EMBL/GenBank/DDBJ whole genome shotgun (WGS) entry which is preliminary data.</text>
</comment>
<sequence>MLALLCLLLPACASQRARVRIGVKPVAGQAIVAHMLKRLIEDHTQLRPVMVACADTYDCLQALTQQRLDLLVDHDVDGRSAATSAMSDTSPLPSQLGLTWLDPFGFESGYLLVMPTDRAVALGISRIADLTMLQDGIRMAIPADYLRQARIGPYDLLRRYGLRLRGDLQMINEPEMRLSALLTGKVDVSVIRSDDGFIGAVP</sequence>
<evidence type="ECO:0000259" key="1">
    <source>
        <dbReference type="Pfam" id="PF04069"/>
    </source>
</evidence>
<dbReference type="Proteomes" id="UP000019140">
    <property type="component" value="Unassembled WGS sequence"/>
</dbReference>
<name>W4LRZ6_9BACT</name>
<dbReference type="AlphaFoldDB" id="W4LRZ6"/>